<dbReference type="CDD" id="cd06170">
    <property type="entry name" value="LuxR_C_like"/>
    <property type="match status" value="1"/>
</dbReference>
<dbReference type="Proteomes" id="UP001162891">
    <property type="component" value="Chromosome"/>
</dbReference>
<dbReference type="SUPFAM" id="SSF52172">
    <property type="entry name" value="CheY-like"/>
    <property type="match status" value="1"/>
</dbReference>
<gene>
    <name evidence="6" type="ORF">AMOR_45850</name>
</gene>
<dbReference type="InterPro" id="IPR011006">
    <property type="entry name" value="CheY-like_superfamily"/>
</dbReference>
<keyword evidence="1 3" id="KW-0597">Phosphoprotein</keyword>
<organism evidence="6 7">
    <name type="scientific">Anaeromyxobacter oryzae</name>
    <dbReference type="NCBI Taxonomy" id="2918170"/>
    <lineage>
        <taxon>Bacteria</taxon>
        <taxon>Pseudomonadati</taxon>
        <taxon>Myxococcota</taxon>
        <taxon>Myxococcia</taxon>
        <taxon>Myxococcales</taxon>
        <taxon>Cystobacterineae</taxon>
        <taxon>Anaeromyxobacteraceae</taxon>
        <taxon>Anaeromyxobacter</taxon>
    </lineage>
</organism>
<protein>
    <submittedName>
        <fullName evidence="6">DNA-binding response regulator</fullName>
    </submittedName>
</protein>
<dbReference type="InterPro" id="IPR039420">
    <property type="entry name" value="WalR-like"/>
</dbReference>
<feature type="domain" description="Response regulatory" evidence="5">
    <location>
        <begin position="3"/>
        <end position="119"/>
    </location>
</feature>
<dbReference type="SMART" id="SM00421">
    <property type="entry name" value="HTH_LUXR"/>
    <property type="match status" value="1"/>
</dbReference>
<dbReference type="CDD" id="cd17535">
    <property type="entry name" value="REC_NarL-like"/>
    <property type="match status" value="1"/>
</dbReference>
<dbReference type="EMBL" id="AP025591">
    <property type="protein sequence ID" value="BDG05589.1"/>
    <property type="molecule type" value="Genomic_DNA"/>
</dbReference>
<sequence length="210" mass="23172">MTRILIVDDHEVVRRGLEQILAEGFGEPRFGSAATAPAALDRLSRETWDLLLLDVNLPGRGGLELLEEVRERWPRLPVLVVSAYPEEEFAVRSIRLGAAGYVTKDSASDELVTAARRVLEGRRYLTATLAERLAAVLGGDDGHDPLELLSSRELQVLRLVASARTLREIAGELHLSEKTIATYRARISQKLGVGSSVELTRYALRHGLVQ</sequence>
<feature type="domain" description="HTH luxR-type" evidence="4">
    <location>
        <begin position="142"/>
        <end position="207"/>
    </location>
</feature>
<evidence type="ECO:0000256" key="1">
    <source>
        <dbReference type="ARBA" id="ARBA00022553"/>
    </source>
</evidence>
<dbReference type="Gene3D" id="3.40.50.2300">
    <property type="match status" value="1"/>
</dbReference>
<accession>A0ABM7X1F2</accession>
<evidence type="ECO:0000259" key="4">
    <source>
        <dbReference type="PROSITE" id="PS50043"/>
    </source>
</evidence>
<dbReference type="PROSITE" id="PS50043">
    <property type="entry name" value="HTH_LUXR_2"/>
    <property type="match status" value="1"/>
</dbReference>
<dbReference type="InterPro" id="IPR000792">
    <property type="entry name" value="Tscrpt_reg_LuxR_C"/>
</dbReference>
<dbReference type="SMART" id="SM00448">
    <property type="entry name" value="REC"/>
    <property type="match status" value="1"/>
</dbReference>
<proteinExistence type="predicted"/>
<reference evidence="7" key="1">
    <citation type="journal article" date="2022" name="Int. J. Syst. Evol. Microbiol.">
        <title>Anaeromyxobacter oryzae sp. nov., Anaeromyxobacter diazotrophicus sp. nov. and Anaeromyxobacter paludicola sp. nov., isolated from paddy soils.</title>
        <authorList>
            <person name="Itoh H."/>
            <person name="Xu Z."/>
            <person name="Mise K."/>
            <person name="Masuda Y."/>
            <person name="Ushijima N."/>
            <person name="Hayakawa C."/>
            <person name="Shiratori Y."/>
            <person name="Senoo K."/>
        </authorList>
    </citation>
    <scope>NUCLEOTIDE SEQUENCE [LARGE SCALE GENOMIC DNA]</scope>
    <source>
        <strain evidence="7">Red232</strain>
    </source>
</reference>
<evidence type="ECO:0000259" key="5">
    <source>
        <dbReference type="PROSITE" id="PS50110"/>
    </source>
</evidence>
<dbReference type="PRINTS" id="PR00038">
    <property type="entry name" value="HTHLUXR"/>
</dbReference>
<dbReference type="PANTHER" id="PTHR43214">
    <property type="entry name" value="TWO-COMPONENT RESPONSE REGULATOR"/>
    <property type="match status" value="1"/>
</dbReference>
<dbReference type="RefSeq" id="WP_248354557.1">
    <property type="nucleotide sequence ID" value="NZ_AP025591.1"/>
</dbReference>
<evidence type="ECO:0000313" key="7">
    <source>
        <dbReference type="Proteomes" id="UP001162891"/>
    </source>
</evidence>
<dbReference type="PROSITE" id="PS50110">
    <property type="entry name" value="RESPONSE_REGULATORY"/>
    <property type="match status" value="1"/>
</dbReference>
<feature type="modified residue" description="4-aspartylphosphate" evidence="3">
    <location>
        <position position="54"/>
    </location>
</feature>
<keyword evidence="2 6" id="KW-0238">DNA-binding</keyword>
<dbReference type="Pfam" id="PF00196">
    <property type="entry name" value="GerE"/>
    <property type="match status" value="1"/>
</dbReference>
<evidence type="ECO:0000313" key="6">
    <source>
        <dbReference type="EMBL" id="BDG05589.1"/>
    </source>
</evidence>
<dbReference type="GO" id="GO:0003677">
    <property type="term" value="F:DNA binding"/>
    <property type="evidence" value="ECO:0007669"/>
    <property type="project" value="UniProtKB-KW"/>
</dbReference>
<name>A0ABM7X1F2_9BACT</name>
<evidence type="ECO:0000256" key="3">
    <source>
        <dbReference type="PROSITE-ProRule" id="PRU00169"/>
    </source>
</evidence>
<dbReference type="InterPro" id="IPR058245">
    <property type="entry name" value="NreC/VraR/RcsB-like_REC"/>
</dbReference>
<evidence type="ECO:0000256" key="2">
    <source>
        <dbReference type="ARBA" id="ARBA00023125"/>
    </source>
</evidence>
<dbReference type="InterPro" id="IPR001789">
    <property type="entry name" value="Sig_transdc_resp-reg_receiver"/>
</dbReference>
<keyword evidence="7" id="KW-1185">Reference proteome</keyword>
<dbReference type="Pfam" id="PF00072">
    <property type="entry name" value="Response_reg"/>
    <property type="match status" value="1"/>
</dbReference>